<dbReference type="EMBL" id="JASBWV010000025">
    <property type="protein sequence ID" value="KAJ9119273.1"/>
    <property type="molecule type" value="Genomic_DNA"/>
</dbReference>
<protein>
    <submittedName>
        <fullName evidence="1">Uncharacterized protein</fullName>
    </submittedName>
</protein>
<evidence type="ECO:0000313" key="2">
    <source>
        <dbReference type="Proteomes" id="UP001234202"/>
    </source>
</evidence>
<sequence length="709" mass="77274">MLPRSYRTITRASHLCRSPLLGSALYVSSVVPSASSSSSSSRLFSSSRPPKDDKRSSSAAEPFKPVFLAHAGPRPAPTYDTTTLPSAPHGTRTTIAGWLVAKRRANAQLWFFTMRDSGGVVQLVVSAADADAQGEGMGKGKGAEVAERLMDVPLESVVQVSGVVKERRSKKKANGTTTTQAVKPVDNIEVQVDSAIILNAAAKTLPFYPNHPELPRRPRFLEVETPVLLQSSPEGAREFLVPTRLSSDSSSSPSSSSSSSSNTPEPLFYALQQSPQQPKQLLIASGAVPRYYQIARCFRDEAGRKDRQAEFTQVDLEMAFVSGAAAPAVEAGAEGGQGMRSTWRIGGGEVRNVVEGLVKRVWKEVEGVDLPGWFQVMPYEVAMDVVGPSLSLGMRLMGSLTALHDDASQTLPIAYYPALSDEDLDKLLADDKPDTVEFLITSARDVKSLNVNSLTDDLPGARLRENPMQVEKVEITARNILTWPQESKLLKPLDLKPEAGRPGGVQLGDIVWLAQRRKQPDSGWTKLGRLRIKLRDQLLAAGALELPKDPHFLWITEFPLFTHSDEDKDLLAKGRWSSSHHPFTAPMYEDLENLRSGKENLVRGQHYDLVLNGMEIGGGSVRIHDAELQEYIFREVLELEEQEIERFGHLLQALKFGAPPHGGIALAFPKTAGGYDPVFKSPSEGPDAATLKQYGLSKIAGMGRGSGDI</sequence>
<keyword evidence="2" id="KW-1185">Reference proteome</keyword>
<name>A0ACC2X5H8_9TREE</name>
<proteinExistence type="predicted"/>
<reference evidence="1" key="1">
    <citation type="submission" date="2023-04" db="EMBL/GenBank/DDBJ databases">
        <title>Draft Genome sequencing of Naganishia species isolated from polar environments using Oxford Nanopore Technology.</title>
        <authorList>
            <person name="Leo P."/>
            <person name="Venkateswaran K."/>
        </authorList>
    </citation>
    <scope>NUCLEOTIDE SEQUENCE</scope>
    <source>
        <strain evidence="1">DBVPG 5303</strain>
    </source>
</reference>
<dbReference type="Proteomes" id="UP001234202">
    <property type="component" value="Unassembled WGS sequence"/>
</dbReference>
<comment type="caution">
    <text evidence="1">The sequence shown here is derived from an EMBL/GenBank/DDBJ whole genome shotgun (WGS) entry which is preliminary data.</text>
</comment>
<organism evidence="1 2">
    <name type="scientific">Naganishia onofrii</name>
    <dbReference type="NCBI Taxonomy" id="1851511"/>
    <lineage>
        <taxon>Eukaryota</taxon>
        <taxon>Fungi</taxon>
        <taxon>Dikarya</taxon>
        <taxon>Basidiomycota</taxon>
        <taxon>Agaricomycotina</taxon>
        <taxon>Tremellomycetes</taxon>
        <taxon>Filobasidiales</taxon>
        <taxon>Filobasidiaceae</taxon>
        <taxon>Naganishia</taxon>
    </lineage>
</organism>
<evidence type="ECO:0000313" key="1">
    <source>
        <dbReference type="EMBL" id="KAJ9119273.1"/>
    </source>
</evidence>
<accession>A0ACC2X5H8</accession>
<gene>
    <name evidence="1" type="ORF">QFC24_005744</name>
</gene>